<evidence type="ECO:0000313" key="7">
    <source>
        <dbReference type="Proteomes" id="UP001297361"/>
    </source>
</evidence>
<evidence type="ECO:0000313" key="6">
    <source>
        <dbReference type="EMBL" id="MEC3889881.1"/>
    </source>
</evidence>
<dbReference type="PROSITE" id="PS50110">
    <property type="entry name" value="RESPONSE_REGULATORY"/>
    <property type="match status" value="1"/>
</dbReference>
<dbReference type="GO" id="GO:0000156">
    <property type="term" value="F:phosphorelay response regulator activity"/>
    <property type="evidence" value="ECO:0007669"/>
    <property type="project" value="TreeGrafter"/>
</dbReference>
<keyword evidence="2" id="KW-0902">Two-component regulatory system</keyword>
<dbReference type="Proteomes" id="UP001297361">
    <property type="component" value="Unassembled WGS sequence"/>
</dbReference>
<gene>
    <name evidence="6" type="ORF">LLE72_019555</name>
</gene>
<evidence type="ECO:0000256" key="1">
    <source>
        <dbReference type="ARBA" id="ARBA00022553"/>
    </source>
</evidence>
<dbReference type="AlphaFoldDB" id="A0AAJ2X6R1"/>
<proteinExistence type="predicted"/>
<dbReference type="Gene3D" id="3.40.50.2300">
    <property type="match status" value="1"/>
</dbReference>
<dbReference type="SMART" id="SM00448">
    <property type="entry name" value="REC"/>
    <property type="match status" value="1"/>
</dbReference>
<name>A0AAJ2X6R1_XANCA</name>
<dbReference type="SUPFAM" id="SSF52172">
    <property type="entry name" value="CheY-like"/>
    <property type="match status" value="1"/>
</dbReference>
<dbReference type="InterPro" id="IPR011006">
    <property type="entry name" value="CheY-like_superfamily"/>
</dbReference>
<dbReference type="RefSeq" id="WP_042599217.1">
    <property type="nucleotide sequence ID" value="NZ_JAJFNJ020000003.1"/>
</dbReference>
<protein>
    <submittedName>
        <fullName evidence="6">Response regulator</fullName>
    </submittedName>
</protein>
<comment type="caution">
    <text evidence="6">The sequence shown here is derived from an EMBL/GenBank/DDBJ whole genome shotgun (WGS) entry which is preliminary data.</text>
</comment>
<keyword evidence="1 4" id="KW-0597">Phosphoprotein</keyword>
<accession>A0AAJ2X6R1</accession>
<evidence type="ECO:0000256" key="4">
    <source>
        <dbReference type="PROSITE-ProRule" id="PRU00169"/>
    </source>
</evidence>
<keyword evidence="3" id="KW-0238">DNA-binding</keyword>
<feature type="modified residue" description="4-aspartylphosphate" evidence="4">
    <location>
        <position position="58"/>
    </location>
</feature>
<dbReference type="EMBL" id="JAJFNJ020000003">
    <property type="protein sequence ID" value="MEC3889881.1"/>
    <property type="molecule type" value="Genomic_DNA"/>
</dbReference>
<dbReference type="GO" id="GO:0006355">
    <property type="term" value="P:regulation of DNA-templated transcription"/>
    <property type="evidence" value="ECO:0007669"/>
    <property type="project" value="TreeGrafter"/>
</dbReference>
<dbReference type="InterPro" id="IPR039420">
    <property type="entry name" value="WalR-like"/>
</dbReference>
<evidence type="ECO:0000259" key="5">
    <source>
        <dbReference type="PROSITE" id="PS50110"/>
    </source>
</evidence>
<evidence type="ECO:0000256" key="2">
    <source>
        <dbReference type="ARBA" id="ARBA00023012"/>
    </source>
</evidence>
<dbReference type="GO" id="GO:0032993">
    <property type="term" value="C:protein-DNA complex"/>
    <property type="evidence" value="ECO:0007669"/>
    <property type="project" value="TreeGrafter"/>
</dbReference>
<dbReference type="GO" id="GO:0000976">
    <property type="term" value="F:transcription cis-regulatory region binding"/>
    <property type="evidence" value="ECO:0007669"/>
    <property type="project" value="TreeGrafter"/>
</dbReference>
<dbReference type="PANTHER" id="PTHR48111">
    <property type="entry name" value="REGULATOR OF RPOS"/>
    <property type="match status" value="1"/>
</dbReference>
<sequence length="126" mass="13364">MSALRGVRVLVVENDDMNAMLLEMQLIQAGAAVVGPVGEVDDALQLIEADAPDTAVLDYRLGNGQTSEPVARRLTERGIPFVLATGVASASIPHGFERGVILTKPYMSDELVDALAKARQRSSTSS</sequence>
<reference evidence="6" key="1">
    <citation type="submission" date="2021-10" db="EMBL/GenBank/DDBJ databases">
        <authorList>
            <person name="Hussein R."/>
            <person name="Harrison J."/>
            <person name="Studholme D.J."/>
            <person name="Vicente J."/>
            <person name="Grant M."/>
        </authorList>
    </citation>
    <scope>NUCLEOTIDE SEQUENCE</scope>
    <source>
        <strain evidence="6">NCPPB 2970</strain>
    </source>
</reference>
<organism evidence="6 7">
    <name type="scientific">Xanthomonas campestris pv. papavericola</name>
    <dbReference type="NCBI Taxonomy" id="487881"/>
    <lineage>
        <taxon>Bacteria</taxon>
        <taxon>Pseudomonadati</taxon>
        <taxon>Pseudomonadota</taxon>
        <taxon>Gammaproteobacteria</taxon>
        <taxon>Lysobacterales</taxon>
        <taxon>Lysobacteraceae</taxon>
        <taxon>Xanthomonas</taxon>
    </lineage>
</organism>
<reference evidence="6" key="2">
    <citation type="submission" date="2024-01" db="EMBL/GenBank/DDBJ databases">
        <title>Long-read genome sequencing of X. campestris pv. papavericola.</title>
        <authorList>
            <person name="Hussain R.M.F."/>
            <person name="Greer S."/>
            <person name="Harrison J."/>
            <person name="Grant M."/>
            <person name="Vicente J."/>
            <person name="Studholme D.J."/>
        </authorList>
    </citation>
    <scope>NUCLEOTIDE SEQUENCE</scope>
    <source>
        <strain evidence="6">NCPPB 2970</strain>
    </source>
</reference>
<feature type="domain" description="Response regulatory" evidence="5">
    <location>
        <begin position="8"/>
        <end position="119"/>
    </location>
</feature>
<evidence type="ECO:0000256" key="3">
    <source>
        <dbReference type="ARBA" id="ARBA00023125"/>
    </source>
</evidence>
<dbReference type="GO" id="GO:0005829">
    <property type="term" value="C:cytosol"/>
    <property type="evidence" value="ECO:0007669"/>
    <property type="project" value="TreeGrafter"/>
</dbReference>
<dbReference type="InterPro" id="IPR001789">
    <property type="entry name" value="Sig_transdc_resp-reg_receiver"/>
</dbReference>
<dbReference type="PANTHER" id="PTHR48111:SF40">
    <property type="entry name" value="PHOSPHATE REGULON TRANSCRIPTIONAL REGULATORY PROTEIN PHOB"/>
    <property type="match status" value="1"/>
</dbReference>